<keyword evidence="1" id="KW-0378">Hydrolase</keyword>
<dbReference type="GO" id="GO:0008409">
    <property type="term" value="F:5'-3' exonuclease activity"/>
    <property type="evidence" value="ECO:0007669"/>
    <property type="project" value="TreeGrafter"/>
</dbReference>
<comment type="catalytic activity">
    <reaction evidence="1">
        <text>Hydrolytically removes 5'-nucleotides successively from the 3'-hydroxy termini of 3'-hydroxy-terminated oligonucleotides.</text>
        <dbReference type="EC" id="3.1.4.1"/>
    </reaction>
</comment>
<dbReference type="AlphaFoldDB" id="A0A8H6ZB01"/>
<keyword evidence="1" id="KW-0479">Metal-binding</keyword>
<dbReference type="InterPro" id="IPR033315">
    <property type="entry name" value="Fan1-like"/>
</dbReference>
<dbReference type="GO" id="GO:0017108">
    <property type="term" value="F:5'-flap endonuclease activity"/>
    <property type="evidence" value="ECO:0007669"/>
    <property type="project" value="TreeGrafter"/>
</dbReference>
<feature type="region of interest" description="Disordered" evidence="2">
    <location>
        <begin position="1"/>
        <end position="28"/>
    </location>
</feature>
<dbReference type="PANTHER" id="PTHR15749">
    <property type="entry name" value="FANCONI-ASSOCIATED NUCLEASE 1"/>
    <property type="match status" value="1"/>
</dbReference>
<keyword evidence="1" id="KW-0540">Nuclease</keyword>
<comment type="subcellular location">
    <subcellularLocation>
        <location evidence="1">Nucleus</location>
    </subcellularLocation>
</comment>
<gene>
    <name evidence="3" type="ORF">MSAN_00449600</name>
</gene>
<name>A0A8H6ZB01_9AGAR</name>
<keyword evidence="1" id="KW-0234">DNA repair</keyword>
<organism evidence="3 4">
    <name type="scientific">Mycena sanguinolenta</name>
    <dbReference type="NCBI Taxonomy" id="230812"/>
    <lineage>
        <taxon>Eukaryota</taxon>
        <taxon>Fungi</taxon>
        <taxon>Dikarya</taxon>
        <taxon>Basidiomycota</taxon>
        <taxon>Agaricomycotina</taxon>
        <taxon>Agaricomycetes</taxon>
        <taxon>Agaricomycetidae</taxon>
        <taxon>Agaricales</taxon>
        <taxon>Marasmiineae</taxon>
        <taxon>Mycenaceae</taxon>
        <taxon>Mycena</taxon>
    </lineage>
</organism>
<evidence type="ECO:0000256" key="1">
    <source>
        <dbReference type="RuleBase" id="RU365033"/>
    </source>
</evidence>
<dbReference type="GO" id="GO:0005634">
    <property type="term" value="C:nucleus"/>
    <property type="evidence" value="ECO:0007669"/>
    <property type="project" value="UniProtKB-SubCell"/>
</dbReference>
<feature type="compositionally biased region" description="Polar residues" evidence="2">
    <location>
        <begin position="1"/>
        <end position="18"/>
    </location>
</feature>
<dbReference type="GO" id="GO:0004528">
    <property type="term" value="F:phosphodiesterase I activity"/>
    <property type="evidence" value="ECO:0007669"/>
    <property type="project" value="UniProtKB-EC"/>
</dbReference>
<proteinExistence type="inferred from homology"/>
<evidence type="ECO:0000256" key="2">
    <source>
        <dbReference type="SAM" id="MobiDB-lite"/>
    </source>
</evidence>
<comment type="similarity">
    <text evidence="1">Belongs to the FAN1 family.</text>
</comment>
<evidence type="ECO:0000313" key="4">
    <source>
        <dbReference type="Proteomes" id="UP000623467"/>
    </source>
</evidence>
<dbReference type="PANTHER" id="PTHR15749:SF4">
    <property type="entry name" value="FANCONI-ASSOCIATED NUCLEASE 1"/>
    <property type="match status" value="1"/>
</dbReference>
<comment type="caution">
    <text evidence="3">The sequence shown here is derived from an EMBL/GenBank/DDBJ whole genome shotgun (WGS) entry which is preliminary data.</text>
</comment>
<comment type="function">
    <text evidence="1">Nuclease required for the repair of DNA interstrand cross-links (ICL). Acts as a 5'-3' exonuclease that anchors at a cut end of DNA and cleaves DNA successively at every third nucleotide, allowing to excise an ICL from one strand through flanking incisions.</text>
</comment>
<keyword evidence="1" id="KW-0464">Manganese</keyword>
<keyword evidence="4" id="KW-1185">Reference proteome</keyword>
<sequence>MFSQTQATVPSTEVQQESPVEDNEDLEREESEFPHSMLYIGFIWEIIEFVQSEHSCLISSADAENLASLKAFGTDAQRLLSCLIMRKDSKWHPIRRVLKLGERLGLDTDALERVITELCDNPRFAESQIPLDDALRCLTVNELKRILRDSKPARKDELIAALRQDNSLHDQVYRTLGKCIRLNLDIVRLFRRLILTYYRSKRPPREGAGEKFEITEGIGKRFGAFRPLMFDEPPFIRDREALVEFELRTFPTLANVNINVSQVAVDNYLSIFDDVLGSILPGTDLIIDSCSKLSGTARHVLASTVLRGKTGVSYSDLRKLSSQNVFNPDEDSKAVFIALGDTFCTDEPFMDALDRLRLQDLKVLAKRHLQVKGTKVKSELIKDFERARTQRTINPSGTLEDILMPKIIDKLDESGKRQLLLKEEVKTTLASWIVRYFESRTEPPEYIARRPFLAIRRQFF</sequence>
<dbReference type="EC" id="3.1.4.1" evidence="1"/>
<dbReference type="OrthoDB" id="3006976at2759"/>
<dbReference type="Proteomes" id="UP000623467">
    <property type="component" value="Unassembled WGS sequence"/>
</dbReference>
<evidence type="ECO:0000313" key="3">
    <source>
        <dbReference type="EMBL" id="KAF7375608.1"/>
    </source>
</evidence>
<feature type="compositionally biased region" description="Acidic residues" evidence="2">
    <location>
        <begin position="19"/>
        <end position="28"/>
    </location>
</feature>
<dbReference type="GO" id="GO:0046872">
    <property type="term" value="F:metal ion binding"/>
    <property type="evidence" value="ECO:0007669"/>
    <property type="project" value="UniProtKB-KW"/>
</dbReference>
<keyword evidence="1" id="KW-0227">DNA damage</keyword>
<dbReference type="GO" id="GO:0070336">
    <property type="term" value="F:flap-structured DNA binding"/>
    <property type="evidence" value="ECO:0007669"/>
    <property type="project" value="TreeGrafter"/>
</dbReference>
<keyword evidence="1" id="KW-0539">Nucleus</keyword>
<dbReference type="GO" id="GO:0036297">
    <property type="term" value="P:interstrand cross-link repair"/>
    <property type="evidence" value="ECO:0007669"/>
    <property type="project" value="InterPro"/>
</dbReference>
<reference evidence="3" key="1">
    <citation type="submission" date="2020-05" db="EMBL/GenBank/DDBJ databases">
        <title>Mycena genomes resolve the evolution of fungal bioluminescence.</title>
        <authorList>
            <person name="Tsai I.J."/>
        </authorList>
    </citation>
    <scope>NUCLEOTIDE SEQUENCE</scope>
    <source>
        <strain evidence="3">160909Yilan</strain>
    </source>
</reference>
<comment type="cofactor">
    <cofactor evidence="1">
        <name>Mg(2+)</name>
        <dbReference type="ChEBI" id="CHEBI:18420"/>
    </cofactor>
    <cofactor evidence="1">
        <name>Mn(2+)</name>
        <dbReference type="ChEBI" id="CHEBI:29035"/>
    </cofactor>
</comment>
<keyword evidence="1" id="KW-0460">Magnesium</keyword>
<protein>
    <recommendedName>
        <fullName evidence="1">Fanconi-associated nuclease</fullName>
        <ecNumber evidence="1">3.1.4.1</ecNumber>
    </recommendedName>
</protein>
<accession>A0A8H6ZB01</accession>
<dbReference type="EMBL" id="JACAZH010000002">
    <property type="protein sequence ID" value="KAF7375608.1"/>
    <property type="molecule type" value="Genomic_DNA"/>
</dbReference>